<keyword evidence="1" id="KW-0472">Membrane</keyword>
<name>A0ABQ3MUH2_9PSEU</name>
<evidence type="ECO:0000313" key="3">
    <source>
        <dbReference type="Proteomes" id="UP000605568"/>
    </source>
</evidence>
<sequence length="44" mass="4477">MGSAGDAMNRRRVQAWCTVTAYALGALAVLGILTIVIVSAVIGS</sequence>
<feature type="transmembrane region" description="Helical" evidence="1">
    <location>
        <begin position="21"/>
        <end position="42"/>
    </location>
</feature>
<protein>
    <submittedName>
        <fullName evidence="2">Uncharacterized protein</fullName>
    </submittedName>
</protein>
<organism evidence="2 3">
    <name type="scientific">Lentzea cavernae</name>
    <dbReference type="NCBI Taxonomy" id="2020703"/>
    <lineage>
        <taxon>Bacteria</taxon>
        <taxon>Bacillati</taxon>
        <taxon>Actinomycetota</taxon>
        <taxon>Actinomycetes</taxon>
        <taxon>Pseudonocardiales</taxon>
        <taxon>Pseudonocardiaceae</taxon>
        <taxon>Lentzea</taxon>
    </lineage>
</organism>
<keyword evidence="1" id="KW-0812">Transmembrane</keyword>
<dbReference type="Proteomes" id="UP000605568">
    <property type="component" value="Unassembled WGS sequence"/>
</dbReference>
<proteinExistence type="predicted"/>
<evidence type="ECO:0000256" key="1">
    <source>
        <dbReference type="SAM" id="Phobius"/>
    </source>
</evidence>
<evidence type="ECO:0000313" key="2">
    <source>
        <dbReference type="EMBL" id="GHH57785.1"/>
    </source>
</evidence>
<accession>A0ABQ3MUH2</accession>
<dbReference type="EMBL" id="BNAR01000018">
    <property type="protein sequence ID" value="GHH57785.1"/>
    <property type="molecule type" value="Genomic_DNA"/>
</dbReference>
<gene>
    <name evidence="2" type="ORF">GCM10017774_78060</name>
</gene>
<comment type="caution">
    <text evidence="2">The sequence shown here is derived from an EMBL/GenBank/DDBJ whole genome shotgun (WGS) entry which is preliminary data.</text>
</comment>
<reference evidence="3" key="1">
    <citation type="journal article" date="2019" name="Int. J. Syst. Evol. Microbiol.">
        <title>The Global Catalogue of Microorganisms (GCM) 10K type strain sequencing project: providing services to taxonomists for standard genome sequencing and annotation.</title>
        <authorList>
            <consortium name="The Broad Institute Genomics Platform"/>
            <consortium name="The Broad Institute Genome Sequencing Center for Infectious Disease"/>
            <person name="Wu L."/>
            <person name="Ma J."/>
        </authorList>
    </citation>
    <scope>NUCLEOTIDE SEQUENCE [LARGE SCALE GENOMIC DNA]</scope>
    <source>
        <strain evidence="3">CGMCC 4.7367</strain>
    </source>
</reference>
<keyword evidence="1" id="KW-1133">Transmembrane helix</keyword>
<keyword evidence="3" id="KW-1185">Reference proteome</keyword>